<sequence length="558" mass="58535">MPTAARTGAATTTAARPTASASTATTAARRVVLWVPDWPVAAAVAEGLVDPQVPVAVHDGRGVLVASASARRAGVRAGMRRRSAQQLCPGLELLPADPVRDARAFEPLVQAVETVVADVEVARPGMVVFLARGPVRHVGSEDALAELLVGTVAAETGAECQVGIGDGLLAATLAARAGVLVPAGRETTAAFLSGQDVAVLAHAAGTRQAVAETDELVDLLRRLGLRTLGAFASLGTGDVAARFGTRGLAAHRLARGEDARPPVSRRVEDDVVAATELDPPAARSDVAAFAARSLAEQLAERLLRRGVVCARLEVRARTEDGAELVRTWSIDGSPTAAELTDRVRWQLEGWLAGRSGRPPSAPLTHLDLTAQEVSPAGAVQDGLWGRSSRGQLQAARAALRVQGLLGAEGVLVPVLQGGRDPRSAARLVAWGDDPAPLRRTDAPWPGQVPEPWPATVPGEPVEVRLLDDTGAEVVVDERGSVSGPPVRVVVPPPAAGRPTPAVEPGRYQVRAWAGPWPVRERWWSGGRPRVYLQVVTDDSPALLLAVEEGRWRVEGVYD</sequence>
<dbReference type="InterPro" id="IPR043502">
    <property type="entry name" value="DNA/RNA_pol_sf"/>
</dbReference>
<dbReference type="RefSeq" id="WP_246006122.1">
    <property type="nucleotide sequence ID" value="NZ_RKRA01000001.1"/>
</dbReference>
<evidence type="ECO:0000313" key="5">
    <source>
        <dbReference type="Proteomes" id="UP000280726"/>
    </source>
</evidence>
<keyword evidence="1" id="KW-0227">DNA damage</keyword>
<dbReference type="GO" id="GO:0003684">
    <property type="term" value="F:damaged DNA binding"/>
    <property type="evidence" value="ECO:0007669"/>
    <property type="project" value="InterPro"/>
</dbReference>
<dbReference type="CDD" id="cd03468">
    <property type="entry name" value="PolY_like"/>
    <property type="match status" value="1"/>
</dbReference>
<dbReference type="PROSITE" id="PS50173">
    <property type="entry name" value="UMUC"/>
    <property type="match status" value="1"/>
</dbReference>
<dbReference type="PANTHER" id="PTHR35369:SF2">
    <property type="entry name" value="BLR3025 PROTEIN"/>
    <property type="match status" value="1"/>
</dbReference>
<dbReference type="InterPro" id="IPR017961">
    <property type="entry name" value="DNA_pol_Y-fam_little_finger"/>
</dbReference>
<dbReference type="Pfam" id="PF00817">
    <property type="entry name" value="IMS"/>
    <property type="match status" value="1"/>
</dbReference>
<evidence type="ECO:0000256" key="1">
    <source>
        <dbReference type="ARBA" id="ARBA00022763"/>
    </source>
</evidence>
<dbReference type="SUPFAM" id="SSF56672">
    <property type="entry name" value="DNA/RNA polymerases"/>
    <property type="match status" value="1"/>
</dbReference>
<dbReference type="GO" id="GO:0006281">
    <property type="term" value="P:DNA repair"/>
    <property type="evidence" value="ECO:0007669"/>
    <property type="project" value="InterPro"/>
</dbReference>
<evidence type="ECO:0000256" key="2">
    <source>
        <dbReference type="SAM" id="MobiDB-lite"/>
    </source>
</evidence>
<evidence type="ECO:0000259" key="3">
    <source>
        <dbReference type="PROSITE" id="PS50173"/>
    </source>
</evidence>
<keyword evidence="5" id="KW-1185">Reference proteome</keyword>
<proteinExistence type="predicted"/>
<dbReference type="InterPro" id="IPR050356">
    <property type="entry name" value="SulA_CellDiv_inhibitor"/>
</dbReference>
<evidence type="ECO:0000313" key="4">
    <source>
        <dbReference type="EMBL" id="RPF28073.1"/>
    </source>
</evidence>
<reference evidence="4 5" key="1">
    <citation type="submission" date="2018-11" db="EMBL/GenBank/DDBJ databases">
        <title>Sequencing the genomes of 1000 actinobacteria strains.</title>
        <authorList>
            <person name="Klenk H.-P."/>
        </authorList>
    </citation>
    <scope>NUCLEOTIDE SEQUENCE [LARGE SCALE GENOMIC DNA]</scope>
    <source>
        <strain evidence="4 5">DSM 14418</strain>
    </source>
</reference>
<comment type="caution">
    <text evidence="4">The sequence shown here is derived from an EMBL/GenBank/DDBJ whole genome shotgun (WGS) entry which is preliminary data.</text>
</comment>
<name>A0A3N4Z6W8_9MICO</name>
<dbReference type="Gene3D" id="3.40.1170.60">
    <property type="match status" value="1"/>
</dbReference>
<feature type="domain" description="UmuC" evidence="3">
    <location>
        <begin position="54"/>
        <end position="177"/>
    </location>
</feature>
<accession>A0A3N4Z6W8</accession>
<protein>
    <submittedName>
        <fullName evidence="4">Protein ImuB</fullName>
    </submittedName>
</protein>
<dbReference type="EMBL" id="RKRA01000001">
    <property type="protein sequence ID" value="RPF28073.1"/>
    <property type="molecule type" value="Genomic_DNA"/>
</dbReference>
<organism evidence="4 5">
    <name type="scientific">Georgenia muralis</name>
    <dbReference type="NCBI Taxonomy" id="154117"/>
    <lineage>
        <taxon>Bacteria</taxon>
        <taxon>Bacillati</taxon>
        <taxon>Actinomycetota</taxon>
        <taxon>Actinomycetes</taxon>
        <taxon>Micrococcales</taxon>
        <taxon>Bogoriellaceae</taxon>
        <taxon>Georgenia</taxon>
    </lineage>
</organism>
<dbReference type="InterPro" id="IPR001126">
    <property type="entry name" value="UmuC"/>
</dbReference>
<dbReference type="Pfam" id="PF11799">
    <property type="entry name" value="IMS_C"/>
    <property type="match status" value="1"/>
</dbReference>
<dbReference type="PANTHER" id="PTHR35369">
    <property type="entry name" value="BLR3025 PROTEIN-RELATED"/>
    <property type="match status" value="1"/>
</dbReference>
<feature type="region of interest" description="Disordered" evidence="2">
    <location>
        <begin position="1"/>
        <end position="22"/>
    </location>
</feature>
<dbReference type="AlphaFoldDB" id="A0A3N4Z6W8"/>
<gene>
    <name evidence="4" type="ORF">EDD32_2582</name>
</gene>
<dbReference type="Proteomes" id="UP000280726">
    <property type="component" value="Unassembled WGS sequence"/>
</dbReference>